<dbReference type="PANTHER" id="PTHR11271:SF6">
    <property type="entry name" value="GUANINE DEAMINASE"/>
    <property type="match status" value="1"/>
</dbReference>
<evidence type="ECO:0000256" key="1">
    <source>
        <dbReference type="ARBA" id="ARBA00001947"/>
    </source>
</evidence>
<dbReference type="GO" id="GO:0008270">
    <property type="term" value="F:zinc ion binding"/>
    <property type="evidence" value="ECO:0007669"/>
    <property type="project" value="TreeGrafter"/>
</dbReference>
<organism evidence="6 7">
    <name type="scientific">Nyctibius bracteatus</name>
    <name type="common">Rufous potoo</name>
    <dbReference type="NCBI Taxonomy" id="48426"/>
    <lineage>
        <taxon>Eukaryota</taxon>
        <taxon>Metazoa</taxon>
        <taxon>Chordata</taxon>
        <taxon>Craniata</taxon>
        <taxon>Vertebrata</taxon>
        <taxon>Euteleostomi</taxon>
        <taxon>Archelosauria</taxon>
        <taxon>Archosauria</taxon>
        <taxon>Dinosauria</taxon>
        <taxon>Saurischia</taxon>
        <taxon>Theropoda</taxon>
        <taxon>Coelurosauria</taxon>
        <taxon>Aves</taxon>
        <taxon>Neognathae</taxon>
        <taxon>Neoaves</taxon>
        <taxon>Strisores</taxon>
        <taxon>Caprimulgiformes</taxon>
        <taxon>Nyctibiidae</taxon>
        <taxon>Nyctibius</taxon>
    </lineage>
</organism>
<gene>
    <name evidence="6" type="primary">Gda</name>
    <name evidence="6" type="ORF">NYCBRA_R08831</name>
</gene>
<evidence type="ECO:0000313" key="7">
    <source>
        <dbReference type="Proteomes" id="UP000538472"/>
    </source>
</evidence>
<dbReference type="Pfam" id="PF01979">
    <property type="entry name" value="Amidohydro_1"/>
    <property type="match status" value="1"/>
</dbReference>
<dbReference type="InterPro" id="IPR032466">
    <property type="entry name" value="Metal_Hydrolase"/>
</dbReference>
<feature type="non-terminal residue" evidence="6">
    <location>
        <position position="313"/>
    </location>
</feature>
<evidence type="ECO:0000259" key="5">
    <source>
        <dbReference type="Pfam" id="PF01979"/>
    </source>
</evidence>
<accession>A0A7K8TH64</accession>
<keyword evidence="3" id="KW-0378">Hydrolase</keyword>
<proteinExistence type="predicted"/>
<evidence type="ECO:0000256" key="4">
    <source>
        <dbReference type="ARBA" id="ARBA00022833"/>
    </source>
</evidence>
<protein>
    <submittedName>
        <fullName evidence="6">GUAD deaminase</fullName>
    </submittedName>
</protein>
<keyword evidence="4" id="KW-0862">Zinc</keyword>
<evidence type="ECO:0000256" key="3">
    <source>
        <dbReference type="ARBA" id="ARBA00022801"/>
    </source>
</evidence>
<dbReference type="InterPro" id="IPR006680">
    <property type="entry name" value="Amidohydro-rel"/>
</dbReference>
<keyword evidence="2" id="KW-0479">Metal-binding</keyword>
<comment type="caution">
    <text evidence="6">The sequence shown here is derived from an EMBL/GenBank/DDBJ whole genome shotgun (WGS) entry which is preliminary data.</text>
</comment>
<feature type="non-terminal residue" evidence="6">
    <location>
        <position position="1"/>
    </location>
</feature>
<dbReference type="AlphaFoldDB" id="A0A7K8TH64"/>
<dbReference type="EMBL" id="VWZB01002986">
    <property type="protein sequence ID" value="NXF40762.1"/>
    <property type="molecule type" value="Genomic_DNA"/>
</dbReference>
<dbReference type="InterPro" id="IPR011059">
    <property type="entry name" value="Metal-dep_hydrolase_composite"/>
</dbReference>
<keyword evidence="7" id="KW-1185">Reference proteome</keyword>
<dbReference type="GO" id="GO:0005829">
    <property type="term" value="C:cytosol"/>
    <property type="evidence" value="ECO:0007669"/>
    <property type="project" value="TreeGrafter"/>
</dbReference>
<dbReference type="UniPathway" id="UPA00603">
    <property type="reaction ID" value="UER00660"/>
</dbReference>
<evidence type="ECO:0000256" key="2">
    <source>
        <dbReference type="ARBA" id="ARBA00022723"/>
    </source>
</evidence>
<dbReference type="PANTHER" id="PTHR11271">
    <property type="entry name" value="GUANINE DEAMINASE"/>
    <property type="match status" value="1"/>
</dbReference>
<name>A0A7K8TH64_9AVES</name>
<dbReference type="GO" id="GO:0008892">
    <property type="term" value="F:guanine deaminase activity"/>
    <property type="evidence" value="ECO:0007669"/>
    <property type="project" value="TreeGrafter"/>
</dbReference>
<feature type="domain" description="Amidohydrolase-related" evidence="5">
    <location>
        <begin position="2"/>
        <end position="306"/>
    </location>
</feature>
<dbReference type="SUPFAM" id="SSF51556">
    <property type="entry name" value="Metallo-dependent hydrolases"/>
    <property type="match status" value="1"/>
</dbReference>
<evidence type="ECO:0000313" key="6">
    <source>
        <dbReference type="EMBL" id="NXF40762.1"/>
    </source>
</evidence>
<comment type="cofactor">
    <cofactor evidence="1">
        <name>Zn(2+)</name>
        <dbReference type="ChEBI" id="CHEBI:29105"/>
    </cofactor>
</comment>
<dbReference type="Gene3D" id="3.20.20.140">
    <property type="entry name" value="Metal-dependent hydrolases"/>
    <property type="match status" value="1"/>
</dbReference>
<sequence>RRTLKNGTTTACYFATIYTDTSLLLAEIIDKFGQRAFVGKVCMDMNDSVPQYKEVTADSIQETERVQPVITPRFGPSCTEDLLCALGDLAQARDLHVQSHISETEEELKLVENMFPAYQNYTELYDKNKLLTSKTVMAHACYLSEEELKLFGLRGAAISHCPNSNFSLFLKVCSLLDVAGGYSASMLDAIRKTMMASNSLQINKVNETGLTLEEAFQLATLGGSQALGLDDVIGNFEVGKEFDALLINTKASDCPFDLFSADNFEVIRTGLMIKKITGNDVGKVHDTARISDDRNISEVYVAGKQVVPFSSSV</sequence>
<dbReference type="GO" id="GO:0006147">
    <property type="term" value="P:guanine catabolic process"/>
    <property type="evidence" value="ECO:0007669"/>
    <property type="project" value="UniProtKB-UniPathway"/>
</dbReference>
<reference evidence="6 7" key="1">
    <citation type="submission" date="2019-09" db="EMBL/GenBank/DDBJ databases">
        <title>Bird 10,000 Genomes (B10K) Project - Family phase.</title>
        <authorList>
            <person name="Zhang G."/>
        </authorList>
    </citation>
    <scope>NUCLEOTIDE SEQUENCE [LARGE SCALE GENOMIC DNA]</scope>
    <source>
        <strain evidence="6">B10K-CU-031-10</strain>
        <tissue evidence="6">Muscle</tissue>
    </source>
</reference>
<dbReference type="Gene3D" id="2.30.40.10">
    <property type="entry name" value="Urease, subunit C, domain 1"/>
    <property type="match status" value="1"/>
</dbReference>
<dbReference type="InterPro" id="IPR051607">
    <property type="entry name" value="Metallo-dep_hydrolases"/>
</dbReference>
<dbReference type="Proteomes" id="UP000538472">
    <property type="component" value="Unassembled WGS sequence"/>
</dbReference>